<dbReference type="InterPro" id="IPR014001">
    <property type="entry name" value="Helicase_ATP-bd"/>
</dbReference>
<comment type="catalytic activity">
    <reaction evidence="5">
        <text>ATP + H2O = ADP + phosphate + H(+)</text>
        <dbReference type="Rhea" id="RHEA:13065"/>
        <dbReference type="ChEBI" id="CHEBI:15377"/>
        <dbReference type="ChEBI" id="CHEBI:15378"/>
        <dbReference type="ChEBI" id="CHEBI:30616"/>
        <dbReference type="ChEBI" id="CHEBI:43474"/>
        <dbReference type="ChEBI" id="CHEBI:456216"/>
        <dbReference type="EC" id="3.6.4.12"/>
    </reaction>
</comment>
<name>A0A1L0CJB6_9ASCO</name>
<dbReference type="PROSITE" id="PS51192">
    <property type="entry name" value="HELICASE_ATP_BIND_1"/>
    <property type="match status" value="1"/>
</dbReference>
<gene>
    <name evidence="10" type="ORF">HGUI_01085</name>
</gene>
<feature type="domain" description="Helicase C-terminal" evidence="9">
    <location>
        <begin position="680"/>
        <end position="840"/>
    </location>
</feature>
<dbReference type="InterPro" id="IPR050496">
    <property type="entry name" value="SNF2_RAD54_helicase_repair"/>
</dbReference>
<organism evidence="10 11">
    <name type="scientific">Hanseniaspora guilliermondii</name>
    <dbReference type="NCBI Taxonomy" id="56406"/>
    <lineage>
        <taxon>Eukaryota</taxon>
        <taxon>Fungi</taxon>
        <taxon>Dikarya</taxon>
        <taxon>Ascomycota</taxon>
        <taxon>Saccharomycotina</taxon>
        <taxon>Saccharomycetes</taxon>
        <taxon>Saccharomycodales</taxon>
        <taxon>Saccharomycodaceae</taxon>
        <taxon>Hanseniaspora</taxon>
    </lineage>
</organism>
<evidence type="ECO:0000256" key="5">
    <source>
        <dbReference type="ARBA" id="ARBA00047995"/>
    </source>
</evidence>
<dbReference type="InterPro" id="IPR027417">
    <property type="entry name" value="P-loop_NTPase"/>
</dbReference>
<evidence type="ECO:0000256" key="1">
    <source>
        <dbReference type="ARBA" id="ARBA00012551"/>
    </source>
</evidence>
<dbReference type="CDD" id="cd18793">
    <property type="entry name" value="SF2_C_SNF"/>
    <property type="match status" value="1"/>
</dbReference>
<protein>
    <recommendedName>
        <fullName evidence="1">DNA helicase</fullName>
        <ecNumber evidence="1">3.6.4.12</ecNumber>
    </recommendedName>
</protein>
<evidence type="ECO:0000256" key="3">
    <source>
        <dbReference type="ARBA" id="ARBA00022801"/>
    </source>
</evidence>
<keyword evidence="3" id="KW-0378">Hydrolase</keyword>
<dbReference type="FunFam" id="3.40.50.10810:FF:000094">
    <property type="entry name" value="DNA excision repair protein ERCC-6"/>
    <property type="match status" value="1"/>
</dbReference>
<dbReference type="InterPro" id="IPR038718">
    <property type="entry name" value="SNF2-like_sf"/>
</dbReference>
<keyword evidence="4" id="KW-0067">ATP-binding</keyword>
<dbReference type="SMART" id="SM00490">
    <property type="entry name" value="HELICc"/>
    <property type="match status" value="1"/>
</dbReference>
<dbReference type="PANTHER" id="PTHR45629">
    <property type="entry name" value="SNF2/RAD54 FAMILY MEMBER"/>
    <property type="match status" value="1"/>
</dbReference>
<dbReference type="PROSITE" id="PS51194">
    <property type="entry name" value="HELICASE_CTER"/>
    <property type="match status" value="1"/>
</dbReference>
<evidence type="ECO:0000259" key="8">
    <source>
        <dbReference type="PROSITE" id="PS51192"/>
    </source>
</evidence>
<dbReference type="OrthoDB" id="413460at2759"/>
<dbReference type="Proteomes" id="UP000183365">
    <property type="component" value="Unassembled WGS sequence"/>
</dbReference>
<feature type="region of interest" description="Disordered" evidence="7">
    <location>
        <begin position="180"/>
        <end position="207"/>
    </location>
</feature>
<dbReference type="GO" id="GO:0006357">
    <property type="term" value="P:regulation of transcription by RNA polymerase II"/>
    <property type="evidence" value="ECO:0007669"/>
    <property type="project" value="EnsemblFungi"/>
</dbReference>
<dbReference type="GO" id="GO:0005634">
    <property type="term" value="C:nucleus"/>
    <property type="evidence" value="ECO:0007669"/>
    <property type="project" value="TreeGrafter"/>
</dbReference>
<feature type="domain" description="Helicase ATP-binding" evidence="8">
    <location>
        <begin position="321"/>
        <end position="544"/>
    </location>
</feature>
<dbReference type="InterPro" id="IPR000330">
    <property type="entry name" value="SNF2_N"/>
</dbReference>
<keyword evidence="2" id="KW-0547">Nucleotide-binding</keyword>
<evidence type="ECO:0000256" key="4">
    <source>
        <dbReference type="ARBA" id="ARBA00022840"/>
    </source>
</evidence>
<dbReference type="Pfam" id="PF00271">
    <property type="entry name" value="Helicase_C"/>
    <property type="match status" value="1"/>
</dbReference>
<feature type="region of interest" description="Disordered" evidence="7">
    <location>
        <begin position="963"/>
        <end position="988"/>
    </location>
</feature>
<dbReference type="PANTHER" id="PTHR45629:SF7">
    <property type="entry name" value="DNA EXCISION REPAIR PROTEIN ERCC-6-RELATED"/>
    <property type="match status" value="1"/>
</dbReference>
<dbReference type="Pfam" id="PF00176">
    <property type="entry name" value="SNF2-rel_dom"/>
    <property type="match status" value="1"/>
</dbReference>
<dbReference type="EC" id="3.6.4.12" evidence="1"/>
<feature type="coiled-coil region" evidence="6">
    <location>
        <begin position="37"/>
        <end position="81"/>
    </location>
</feature>
<dbReference type="GO" id="GO:0016787">
    <property type="term" value="F:hydrolase activity"/>
    <property type="evidence" value="ECO:0007669"/>
    <property type="project" value="UniProtKB-KW"/>
</dbReference>
<dbReference type="GO" id="GO:0005524">
    <property type="term" value="F:ATP binding"/>
    <property type="evidence" value="ECO:0007669"/>
    <property type="project" value="InterPro"/>
</dbReference>
<dbReference type="AlphaFoldDB" id="A0A1L0CJB6"/>
<dbReference type="VEuPathDB" id="FungiDB:HGUI_01085"/>
<dbReference type="Gene3D" id="3.40.50.300">
    <property type="entry name" value="P-loop containing nucleotide triphosphate hydrolases"/>
    <property type="match status" value="1"/>
</dbReference>
<feature type="compositionally biased region" description="Basic and acidic residues" evidence="7">
    <location>
        <begin position="181"/>
        <end position="207"/>
    </location>
</feature>
<keyword evidence="11" id="KW-1185">Reference proteome</keyword>
<dbReference type="GO" id="GO:0061635">
    <property type="term" value="P:regulation of protein complex stability"/>
    <property type="evidence" value="ECO:0007669"/>
    <property type="project" value="EnsemblFungi"/>
</dbReference>
<evidence type="ECO:0000313" key="11">
    <source>
        <dbReference type="Proteomes" id="UP000183365"/>
    </source>
</evidence>
<evidence type="ECO:0000259" key="9">
    <source>
        <dbReference type="PROSITE" id="PS51194"/>
    </source>
</evidence>
<sequence>MVVVQNDDGKFVDVNDDNNDDNDLKNLLNTVIEQNVLEHQVENKAQLNIDIQKLKTEQRRLKRVKDNLNNWYNEKRELERKAYKSTTKISDKEKYISRIQTLEKEQIQPLSKDIKQIKDRIKLLKESITKEKEFKEEAENENKQTSETDVPLPNESERDFLIRTGKITAFGTNNDFQIEEDTAKHERINSKDDAAKDELSEKDEYIPNDKDLYKDESDISEMEYLEDDEDLSYVKGKNEKKFEFIDDGNEYLYQKRLKNWINARVKKRKERGVTAKYDISEEWLNTDPFYKSASLKGGFKVPGEIFSKLFNYQKTCVQWLWELHQQGVGGILGDEMGLGKTIQVIAFLAGLHHSNKISKPILIVCPATVMKQWFTELSTWWPCFRCVIFHSMGAIFDKKMDEIDKEALDRFLMSNDEIGYDDYVNERISTSKENEVLNKKSTKRNVQKIATVANHLKNTMESIKERGHVIITTYAGLQSNSKLLLAEEYDYVILDEGHKIRNANTSVAITAKKLKCANRVILSGTPIQNNLNELWSLFDFIYPGKLGTLPVFQDQFSTPINEGGYANATNLQVQTGYNCAVELKNMISPFLLRRVKADVAKDLPNKKELVLFCKLTKAQRHQYISFLNSEELNKIRKGKFQALIGIDHLRKICNHPDLVLDLKKRPKDYGNPLRSGKMQVIKQLLLDFKNKGHKTLLFTQSRQMMTILESFLRDDIGFDYLKMDGSTSIKSRQTIVDKFNKNKDIDVFLLTTKVGGLGINLVSATRIIIYDPDWNPSTDLQARERAWRIGQTKEVIIYRLLVGGTIEEKIYHRQIFKQFLTNKILKDPNQKRFFKMDELQDLFSLNDDSSASLTYEETKAISKVTDRETKDIKDEVENVEGIEKLEGYFNEEAENEKNTSEGDRIVQDIFGSVNYEKNISKLDSSTSKEAERKAKEAAKLLKTSLNKKTRNLAKKGKVTWTGKYGSVGKSEEHKNAVKKRKLENQVKK</sequence>
<dbReference type="CDD" id="cd18000">
    <property type="entry name" value="DEXHc_ERCC6"/>
    <property type="match status" value="1"/>
</dbReference>
<dbReference type="EMBL" id="FQNF01000013">
    <property type="protein sequence ID" value="SGZ38885.1"/>
    <property type="molecule type" value="Genomic_DNA"/>
</dbReference>
<dbReference type="SMART" id="SM00487">
    <property type="entry name" value="DEXDc"/>
    <property type="match status" value="1"/>
</dbReference>
<evidence type="ECO:0000313" key="10">
    <source>
        <dbReference type="EMBL" id="SGZ38885.1"/>
    </source>
</evidence>
<dbReference type="InterPro" id="IPR001650">
    <property type="entry name" value="Helicase_C-like"/>
</dbReference>
<evidence type="ECO:0000256" key="7">
    <source>
        <dbReference type="SAM" id="MobiDB-lite"/>
    </source>
</evidence>
<keyword evidence="6" id="KW-0175">Coiled coil</keyword>
<dbReference type="Gene3D" id="3.40.50.10810">
    <property type="entry name" value="Tandem AAA-ATPase domain"/>
    <property type="match status" value="2"/>
</dbReference>
<dbReference type="GO" id="GO:0006283">
    <property type="term" value="P:transcription-coupled nucleotide-excision repair"/>
    <property type="evidence" value="ECO:0007669"/>
    <property type="project" value="EnsemblFungi"/>
</dbReference>
<accession>A0A1L0CJB6</accession>
<dbReference type="SUPFAM" id="SSF52540">
    <property type="entry name" value="P-loop containing nucleoside triphosphate hydrolases"/>
    <property type="match status" value="2"/>
</dbReference>
<evidence type="ECO:0000256" key="6">
    <source>
        <dbReference type="SAM" id="Coils"/>
    </source>
</evidence>
<evidence type="ECO:0000256" key="2">
    <source>
        <dbReference type="ARBA" id="ARBA00022741"/>
    </source>
</evidence>
<dbReference type="InterPro" id="IPR049730">
    <property type="entry name" value="SNF2/RAD54-like_C"/>
</dbReference>
<feature type="region of interest" description="Disordered" evidence="7">
    <location>
        <begin position="133"/>
        <end position="154"/>
    </location>
</feature>
<reference evidence="11" key="1">
    <citation type="submission" date="2016-11" db="EMBL/GenBank/DDBJ databases">
        <authorList>
            <person name="Guldener U."/>
        </authorList>
    </citation>
    <scope>NUCLEOTIDE SEQUENCE [LARGE SCALE GENOMIC DNA]</scope>
</reference>
<dbReference type="GO" id="GO:0000785">
    <property type="term" value="C:chromatin"/>
    <property type="evidence" value="ECO:0007669"/>
    <property type="project" value="EnsemblFungi"/>
</dbReference>
<proteinExistence type="predicted"/>
<feature type="compositionally biased region" description="Basic and acidic residues" evidence="7">
    <location>
        <begin position="133"/>
        <end position="146"/>
    </location>
</feature>
<dbReference type="GO" id="GO:0003678">
    <property type="term" value="F:DNA helicase activity"/>
    <property type="evidence" value="ECO:0007669"/>
    <property type="project" value="UniProtKB-EC"/>
</dbReference>